<comment type="caution">
    <text evidence="2">The sequence shown here is derived from an EMBL/GenBank/DDBJ whole genome shotgun (WGS) entry which is preliminary data.</text>
</comment>
<organism evidence="2 3">
    <name type="scientific">Virgibacillus siamensis</name>
    <dbReference type="NCBI Taxonomy" id="480071"/>
    <lineage>
        <taxon>Bacteria</taxon>
        <taxon>Bacillati</taxon>
        <taxon>Bacillota</taxon>
        <taxon>Bacilli</taxon>
        <taxon>Bacillales</taxon>
        <taxon>Bacillaceae</taxon>
        <taxon>Virgibacillus</taxon>
    </lineage>
</organism>
<evidence type="ECO:0008006" key="4">
    <source>
        <dbReference type="Google" id="ProtNLM"/>
    </source>
</evidence>
<evidence type="ECO:0000313" key="2">
    <source>
        <dbReference type="EMBL" id="GAA0597911.1"/>
    </source>
</evidence>
<dbReference type="Pfam" id="PF12679">
    <property type="entry name" value="ABC2_membrane_2"/>
    <property type="match status" value="1"/>
</dbReference>
<evidence type="ECO:0000313" key="3">
    <source>
        <dbReference type="Proteomes" id="UP001500866"/>
    </source>
</evidence>
<sequence>MMQWLTILQKELIENIRNVKWIWVPLIMILIASLDPVSSYYLPQIIDAVGGMPGGTPEIQLPEFMPSDIIMMSLSQLSSIGVLVIVLISMGTISGERKSGVSELILVKPVSYVNYITAKWVSILLLTLAATSLGILASWYYVNVLFGELSFGMLLKIIFFYGLWMTLVVSLSIFYNTLVKTPGLVAFLTIASILLMKAVTTIFAHLLEWSPNNISGYIHQMIVSGSIPSELTGASVVTVIIVILLLVASVFTFRTKQPI</sequence>
<keyword evidence="1" id="KW-1133">Transmembrane helix</keyword>
<feature type="transmembrane region" description="Helical" evidence="1">
    <location>
        <begin position="69"/>
        <end position="88"/>
    </location>
</feature>
<keyword evidence="1" id="KW-0472">Membrane</keyword>
<gene>
    <name evidence="2" type="ORF">GCM10009001_12540</name>
</gene>
<keyword evidence="3" id="KW-1185">Reference proteome</keyword>
<dbReference type="EMBL" id="BAAADS010000009">
    <property type="protein sequence ID" value="GAA0597911.1"/>
    <property type="molecule type" value="Genomic_DNA"/>
</dbReference>
<feature type="transmembrane region" description="Helical" evidence="1">
    <location>
        <begin position="120"/>
        <end position="141"/>
    </location>
</feature>
<feature type="transmembrane region" description="Helical" evidence="1">
    <location>
        <begin position="21"/>
        <end position="42"/>
    </location>
</feature>
<proteinExistence type="predicted"/>
<dbReference type="Proteomes" id="UP001500866">
    <property type="component" value="Unassembled WGS sequence"/>
</dbReference>
<evidence type="ECO:0000256" key="1">
    <source>
        <dbReference type="SAM" id="Phobius"/>
    </source>
</evidence>
<name>A0ABN1FUG2_9BACI</name>
<protein>
    <recommendedName>
        <fullName evidence="4">ABC transporter permease</fullName>
    </recommendedName>
</protein>
<reference evidence="2 3" key="1">
    <citation type="journal article" date="2019" name="Int. J. Syst. Evol. Microbiol.">
        <title>The Global Catalogue of Microorganisms (GCM) 10K type strain sequencing project: providing services to taxonomists for standard genome sequencing and annotation.</title>
        <authorList>
            <consortium name="The Broad Institute Genomics Platform"/>
            <consortium name="The Broad Institute Genome Sequencing Center for Infectious Disease"/>
            <person name="Wu L."/>
            <person name="Ma J."/>
        </authorList>
    </citation>
    <scope>NUCLEOTIDE SEQUENCE [LARGE SCALE GENOMIC DNA]</scope>
    <source>
        <strain evidence="2 3">JCM 15395</strain>
    </source>
</reference>
<keyword evidence="1" id="KW-0812">Transmembrane</keyword>
<feature type="transmembrane region" description="Helical" evidence="1">
    <location>
        <begin position="231"/>
        <end position="253"/>
    </location>
</feature>
<feature type="transmembrane region" description="Helical" evidence="1">
    <location>
        <begin position="153"/>
        <end position="175"/>
    </location>
</feature>
<feature type="transmembrane region" description="Helical" evidence="1">
    <location>
        <begin position="184"/>
        <end position="207"/>
    </location>
</feature>
<accession>A0ABN1FUG2</accession>